<sequence length="390" mass="41477">MGRHGCGGPLPRASATEEKKVFIMVQILVNDIIPIIVIMALGYVCGKLSYFDDDQRQGLNKVVLNIALPAALFISIVKATREELAQDTTLTILGFVGIIVMFMLSYYLCRLLFKHSIQEAAVCALIAGSPTIGFLGFAVLDPIYGDTVSTNLVIAIISIVVNAVTIPIGMYLINLGQAKDRAKLSAAATTTAKGEVTVKAPKADVAVDPSKDASKDKNAEVMVSKSSNMGKKKNSNLAALVNALKQPVCWAPLLAIVLVLIGVRVPDQVAPTFDLIAKANSGVAVLAAGLALSTVKFSLGWETIWNTFYRLILTPAAFLGIGLLCGMGHDVNKLSMLVMAVALPPAFSGIIISSRYNIYVKEGASTTAVSTVVFAVTCLLWIWLVPLCVH</sequence>
<evidence type="ECO:0000256" key="6">
    <source>
        <dbReference type="ARBA" id="ARBA00023136"/>
    </source>
</evidence>
<accession>A0A4Q5A0W6</accession>
<evidence type="ECO:0000313" key="8">
    <source>
        <dbReference type="EMBL" id="RYQ08974.1"/>
    </source>
</evidence>
<dbReference type="GO" id="GO:0016020">
    <property type="term" value="C:membrane"/>
    <property type="evidence" value="ECO:0007669"/>
    <property type="project" value="UniProtKB-SubCell"/>
</dbReference>
<dbReference type="Pfam" id="PF03547">
    <property type="entry name" value="Mem_trans"/>
    <property type="match status" value="1"/>
</dbReference>
<evidence type="ECO:0000256" key="4">
    <source>
        <dbReference type="ARBA" id="ARBA00022692"/>
    </source>
</evidence>
<feature type="transmembrane region" description="Helical" evidence="7">
    <location>
        <begin position="237"/>
        <end position="263"/>
    </location>
</feature>
<keyword evidence="6 7" id="KW-0472">Membrane</keyword>
<dbReference type="EMBL" id="RYUH01000014">
    <property type="protein sequence ID" value="RYQ08974.1"/>
    <property type="molecule type" value="Genomic_DNA"/>
</dbReference>
<reference evidence="8 9" key="1">
    <citation type="submission" date="2018-12" db="EMBL/GenBank/DDBJ databases">
        <title>Unveiling genomic diversity among members of the Bifidobacterium pseudolongum species, a widely distributed gut commensal of the animal kingdom.</title>
        <authorList>
            <person name="Lugli G.A."/>
            <person name="Duranti S."/>
            <person name="Albert K."/>
            <person name="Mancabelli L."/>
            <person name="Napoli S."/>
            <person name="Viappiani A."/>
            <person name="Anzalone R."/>
            <person name="Longhi G."/>
            <person name="Milani C."/>
            <person name="Turroni F."/>
            <person name="Alessandri G."/>
            <person name="Sela D.A."/>
            <person name="Van Sinderen D."/>
            <person name="Ventura M."/>
        </authorList>
    </citation>
    <scope>NUCLEOTIDE SEQUENCE [LARGE SCALE GENOMIC DNA]</scope>
    <source>
        <strain evidence="8 9">2093B</strain>
    </source>
</reference>
<keyword evidence="5 7" id="KW-1133">Transmembrane helix</keyword>
<dbReference type="GO" id="GO:0055085">
    <property type="term" value="P:transmembrane transport"/>
    <property type="evidence" value="ECO:0007669"/>
    <property type="project" value="InterPro"/>
</dbReference>
<keyword evidence="3" id="KW-1003">Cell membrane</keyword>
<evidence type="ECO:0000313" key="9">
    <source>
        <dbReference type="Proteomes" id="UP000292568"/>
    </source>
</evidence>
<proteinExistence type="predicted"/>
<dbReference type="PANTHER" id="PTHR36838:SF1">
    <property type="entry name" value="SLR1864 PROTEIN"/>
    <property type="match status" value="1"/>
</dbReference>
<evidence type="ECO:0000256" key="5">
    <source>
        <dbReference type="ARBA" id="ARBA00022989"/>
    </source>
</evidence>
<feature type="transmembrane region" description="Helical" evidence="7">
    <location>
        <begin position="152"/>
        <end position="173"/>
    </location>
</feature>
<feature type="transmembrane region" description="Helical" evidence="7">
    <location>
        <begin position="120"/>
        <end position="140"/>
    </location>
</feature>
<feature type="transmembrane region" description="Helical" evidence="7">
    <location>
        <begin position="58"/>
        <end position="77"/>
    </location>
</feature>
<dbReference type="Proteomes" id="UP000292568">
    <property type="component" value="Unassembled WGS sequence"/>
</dbReference>
<evidence type="ECO:0000256" key="2">
    <source>
        <dbReference type="ARBA" id="ARBA00022448"/>
    </source>
</evidence>
<dbReference type="AlphaFoldDB" id="A0A4Q5A0W6"/>
<gene>
    <name evidence="8" type="ORF">PG2093B_1528</name>
</gene>
<feature type="transmembrane region" description="Helical" evidence="7">
    <location>
        <begin position="89"/>
        <end position="108"/>
    </location>
</feature>
<comment type="subcellular location">
    <subcellularLocation>
        <location evidence="1">Membrane</location>
        <topology evidence="1">Multi-pass membrane protein</topology>
    </subcellularLocation>
</comment>
<comment type="caution">
    <text evidence="8">The sequence shown here is derived from an EMBL/GenBank/DDBJ whole genome shotgun (WGS) entry which is preliminary data.</text>
</comment>
<feature type="transmembrane region" description="Helical" evidence="7">
    <location>
        <begin position="364"/>
        <end position="384"/>
    </location>
</feature>
<name>A0A4Q5A0W6_9BIFI</name>
<dbReference type="PANTHER" id="PTHR36838">
    <property type="entry name" value="AUXIN EFFLUX CARRIER FAMILY PROTEIN"/>
    <property type="match status" value="1"/>
</dbReference>
<evidence type="ECO:0000256" key="3">
    <source>
        <dbReference type="ARBA" id="ARBA00022475"/>
    </source>
</evidence>
<keyword evidence="2" id="KW-0813">Transport</keyword>
<evidence type="ECO:0000256" key="7">
    <source>
        <dbReference type="SAM" id="Phobius"/>
    </source>
</evidence>
<feature type="transmembrane region" description="Helical" evidence="7">
    <location>
        <begin position="275"/>
        <end position="295"/>
    </location>
</feature>
<feature type="transmembrane region" description="Helical" evidence="7">
    <location>
        <begin position="335"/>
        <end position="352"/>
    </location>
</feature>
<protein>
    <submittedName>
        <fullName evidence="8">Permease</fullName>
    </submittedName>
</protein>
<organism evidence="8 9">
    <name type="scientific">Bifidobacterium pseudolongum subsp. globosum</name>
    <dbReference type="NCBI Taxonomy" id="1690"/>
    <lineage>
        <taxon>Bacteria</taxon>
        <taxon>Bacillati</taxon>
        <taxon>Actinomycetota</taxon>
        <taxon>Actinomycetes</taxon>
        <taxon>Bifidobacteriales</taxon>
        <taxon>Bifidobacteriaceae</taxon>
        <taxon>Bifidobacterium</taxon>
    </lineage>
</organism>
<feature type="transmembrane region" description="Helical" evidence="7">
    <location>
        <begin position="21"/>
        <end position="46"/>
    </location>
</feature>
<dbReference type="InterPro" id="IPR004776">
    <property type="entry name" value="Mem_transp_PIN-like"/>
</dbReference>
<evidence type="ECO:0000256" key="1">
    <source>
        <dbReference type="ARBA" id="ARBA00004141"/>
    </source>
</evidence>
<keyword evidence="4 7" id="KW-0812">Transmembrane</keyword>
<feature type="transmembrane region" description="Helical" evidence="7">
    <location>
        <begin position="307"/>
        <end position="329"/>
    </location>
</feature>